<dbReference type="FunFam" id="2.40.10.10:FF:000003">
    <property type="entry name" value="Transmembrane serine protease 3"/>
    <property type="match status" value="1"/>
</dbReference>
<dbReference type="SUPFAM" id="SSF50494">
    <property type="entry name" value="Trypsin-like serine proteases"/>
    <property type="match status" value="1"/>
</dbReference>
<dbReference type="PROSITE" id="PS50092">
    <property type="entry name" value="TSP1"/>
    <property type="match status" value="2"/>
</dbReference>
<dbReference type="PROSITE" id="PS50240">
    <property type="entry name" value="TRYPSIN_DOM"/>
    <property type="match status" value="1"/>
</dbReference>
<dbReference type="SMART" id="SM00020">
    <property type="entry name" value="Tryp_SPc"/>
    <property type="match status" value="1"/>
</dbReference>
<proteinExistence type="predicted"/>
<dbReference type="InterPro" id="IPR050127">
    <property type="entry name" value="Serine_Proteases_S1"/>
</dbReference>
<feature type="domain" description="Peptidase S1" evidence="10">
    <location>
        <begin position="314"/>
        <end position="543"/>
    </location>
</feature>
<dbReference type="SMART" id="SM00209">
    <property type="entry name" value="TSP1"/>
    <property type="match status" value="2"/>
</dbReference>
<evidence type="ECO:0000313" key="11">
    <source>
        <dbReference type="EMBL" id="TRY81229.1"/>
    </source>
</evidence>
<keyword evidence="6" id="KW-1015">Disulfide bond</keyword>
<dbReference type="InterPro" id="IPR009003">
    <property type="entry name" value="Peptidase_S1_PA"/>
</dbReference>
<dbReference type="AlphaFoldDB" id="A0A553PU63"/>
<comment type="subcellular location">
    <subcellularLocation>
        <location evidence="1">Secreted</location>
    </subcellularLocation>
</comment>
<keyword evidence="4 7" id="KW-0378">Hydrolase</keyword>
<keyword evidence="3 7" id="KW-0645">Protease</keyword>
<dbReference type="Proteomes" id="UP000318571">
    <property type="component" value="Chromosome 12"/>
</dbReference>
<gene>
    <name evidence="11" type="ORF">TCAL_10449</name>
</gene>
<dbReference type="GO" id="GO:0005615">
    <property type="term" value="C:extracellular space"/>
    <property type="evidence" value="ECO:0007669"/>
    <property type="project" value="TreeGrafter"/>
</dbReference>
<dbReference type="GO" id="GO:0004252">
    <property type="term" value="F:serine-type endopeptidase activity"/>
    <property type="evidence" value="ECO:0007669"/>
    <property type="project" value="InterPro"/>
</dbReference>
<dbReference type="InterPro" id="IPR033116">
    <property type="entry name" value="TRYPSIN_SER"/>
</dbReference>
<dbReference type="Gene3D" id="2.40.10.10">
    <property type="entry name" value="Trypsin-like serine proteases"/>
    <property type="match status" value="1"/>
</dbReference>
<evidence type="ECO:0000259" key="10">
    <source>
        <dbReference type="PROSITE" id="PS50240"/>
    </source>
</evidence>
<evidence type="ECO:0000256" key="7">
    <source>
        <dbReference type="RuleBase" id="RU363034"/>
    </source>
</evidence>
<dbReference type="InterPro" id="IPR001254">
    <property type="entry name" value="Trypsin_dom"/>
</dbReference>
<dbReference type="PROSITE" id="PS51257">
    <property type="entry name" value="PROKAR_LIPOPROTEIN"/>
    <property type="match status" value="1"/>
</dbReference>
<evidence type="ECO:0000256" key="1">
    <source>
        <dbReference type="ARBA" id="ARBA00004613"/>
    </source>
</evidence>
<dbReference type="PROSITE" id="PS00135">
    <property type="entry name" value="TRYPSIN_SER"/>
    <property type="match status" value="1"/>
</dbReference>
<dbReference type="STRING" id="6832.A0A553PU63"/>
<dbReference type="GO" id="GO:0006508">
    <property type="term" value="P:proteolysis"/>
    <property type="evidence" value="ECO:0007669"/>
    <property type="project" value="UniProtKB-KW"/>
</dbReference>
<evidence type="ECO:0000256" key="4">
    <source>
        <dbReference type="ARBA" id="ARBA00022801"/>
    </source>
</evidence>
<keyword evidence="9" id="KW-0812">Transmembrane</keyword>
<protein>
    <recommendedName>
        <fullName evidence="10">Peptidase S1 domain-containing protein</fullName>
    </recommendedName>
</protein>
<evidence type="ECO:0000256" key="3">
    <source>
        <dbReference type="ARBA" id="ARBA00022670"/>
    </source>
</evidence>
<reference evidence="11 12" key="1">
    <citation type="journal article" date="2018" name="Nat. Ecol. Evol.">
        <title>Genomic signatures of mitonuclear coevolution across populations of Tigriopus californicus.</title>
        <authorList>
            <person name="Barreto F.S."/>
            <person name="Watson E.T."/>
            <person name="Lima T.G."/>
            <person name="Willett C.S."/>
            <person name="Edmands S."/>
            <person name="Li W."/>
            <person name="Burton R.S."/>
        </authorList>
    </citation>
    <scope>NUCLEOTIDE SEQUENCE [LARGE SCALE GENOMIC DNA]</scope>
    <source>
        <strain evidence="11 12">San Diego</strain>
    </source>
</reference>
<evidence type="ECO:0000256" key="5">
    <source>
        <dbReference type="ARBA" id="ARBA00022825"/>
    </source>
</evidence>
<dbReference type="PROSITE" id="PS00134">
    <property type="entry name" value="TRYPSIN_HIS"/>
    <property type="match status" value="1"/>
</dbReference>
<keyword evidence="12" id="KW-1185">Reference proteome</keyword>
<evidence type="ECO:0000313" key="12">
    <source>
        <dbReference type="Proteomes" id="UP000318571"/>
    </source>
</evidence>
<evidence type="ECO:0000256" key="6">
    <source>
        <dbReference type="ARBA" id="ARBA00023157"/>
    </source>
</evidence>
<dbReference type="InterPro" id="IPR001314">
    <property type="entry name" value="Peptidase_S1A"/>
</dbReference>
<dbReference type="OMA" id="NRKCEQT"/>
<keyword evidence="2" id="KW-0964">Secreted</keyword>
<keyword evidence="9" id="KW-0472">Membrane</keyword>
<keyword evidence="5 7" id="KW-0720">Serine protease</keyword>
<dbReference type="CDD" id="cd00190">
    <property type="entry name" value="Tryp_SPc"/>
    <property type="match status" value="1"/>
</dbReference>
<feature type="region of interest" description="Disordered" evidence="8">
    <location>
        <begin position="78"/>
        <end position="101"/>
    </location>
</feature>
<evidence type="ECO:0000256" key="2">
    <source>
        <dbReference type="ARBA" id="ARBA00022525"/>
    </source>
</evidence>
<dbReference type="InterPro" id="IPR000884">
    <property type="entry name" value="TSP1_rpt"/>
</dbReference>
<sequence>MKLTPNKRPNNAPWAVSVFIVAIIVLITVIVSCILAASIYFLYYDIPILNNTLLTSTEKVDQNQASSPKSLHRLLKHLDIPRPDREPDPDNPTNKEMIKSRESAAVDPATLNIDVNKIYTKWSKWSRCRRKCKQVRKRMCIVPSICGSNVLKEERPCKKGRCRRQSFHIVKRKKLSRKTRGMLKFNKAFYTKWSKWSPCSKSCKTTRTRSCKFALICGSSSVHEEAYCYMDGSLCEDWYRQGKSLSLVEHYRNGRITEEDLFQVNHVDEHLETPISKNQKRNQPPVDLGQCGVRATHSNARHSSTANPPWALRIIGGREATRGHWPWQVAILNKYKEVFCGGTLVAPGWILTAAHCVRKHLYVRIGEHDLIINEGTEREYFVEHSILHPNYNPDTVDSDVALLKIPMEDSNLEHPNLACLPKSDQDVPVGKKCTIIGWGKEKSSHVYGTDVLHEAEIPIVPKEECLNVYRNYFITSNMFCAGYKSGRIDSCAGDSGGPLLCEDQGHWTVYGVTSFGEGCGREGKFGIYAQVPNFVAWIDSVVNY</sequence>
<dbReference type="InterPro" id="IPR043504">
    <property type="entry name" value="Peptidase_S1_PA_chymotrypsin"/>
</dbReference>
<accession>A0A553PU63</accession>
<evidence type="ECO:0000256" key="8">
    <source>
        <dbReference type="SAM" id="MobiDB-lite"/>
    </source>
</evidence>
<dbReference type="InterPro" id="IPR018114">
    <property type="entry name" value="TRYPSIN_HIS"/>
</dbReference>
<feature type="transmembrane region" description="Helical" evidence="9">
    <location>
        <begin position="12"/>
        <end position="43"/>
    </location>
</feature>
<comment type="caution">
    <text evidence="11">The sequence shown here is derived from an EMBL/GenBank/DDBJ whole genome shotgun (WGS) entry which is preliminary data.</text>
</comment>
<keyword evidence="9" id="KW-1133">Transmembrane helix</keyword>
<dbReference type="OrthoDB" id="10004439at2759"/>
<dbReference type="PANTHER" id="PTHR24264:SF65">
    <property type="entry name" value="SRCR DOMAIN-CONTAINING PROTEIN"/>
    <property type="match status" value="1"/>
</dbReference>
<feature type="compositionally biased region" description="Basic and acidic residues" evidence="8">
    <location>
        <begin position="78"/>
        <end position="88"/>
    </location>
</feature>
<dbReference type="EMBL" id="VCGU01000001">
    <property type="protein sequence ID" value="TRY81229.1"/>
    <property type="molecule type" value="Genomic_DNA"/>
</dbReference>
<evidence type="ECO:0000256" key="9">
    <source>
        <dbReference type="SAM" id="Phobius"/>
    </source>
</evidence>
<dbReference type="PANTHER" id="PTHR24264">
    <property type="entry name" value="TRYPSIN-RELATED"/>
    <property type="match status" value="1"/>
</dbReference>
<name>A0A553PU63_TIGCA</name>
<dbReference type="Pfam" id="PF00089">
    <property type="entry name" value="Trypsin"/>
    <property type="match status" value="1"/>
</dbReference>
<organism evidence="11 12">
    <name type="scientific">Tigriopus californicus</name>
    <name type="common">Marine copepod</name>
    <dbReference type="NCBI Taxonomy" id="6832"/>
    <lineage>
        <taxon>Eukaryota</taxon>
        <taxon>Metazoa</taxon>
        <taxon>Ecdysozoa</taxon>
        <taxon>Arthropoda</taxon>
        <taxon>Crustacea</taxon>
        <taxon>Multicrustacea</taxon>
        <taxon>Hexanauplia</taxon>
        <taxon>Copepoda</taxon>
        <taxon>Harpacticoida</taxon>
        <taxon>Harpacticidae</taxon>
        <taxon>Tigriopus</taxon>
    </lineage>
</organism>
<dbReference type="PRINTS" id="PR00722">
    <property type="entry name" value="CHYMOTRYPSIN"/>
</dbReference>